<keyword evidence="1" id="KW-0229">DNA integration</keyword>
<evidence type="ECO:0000256" key="2">
    <source>
        <dbReference type="ARBA" id="ARBA00023125"/>
    </source>
</evidence>
<evidence type="ECO:0000256" key="3">
    <source>
        <dbReference type="ARBA" id="ARBA00023172"/>
    </source>
</evidence>
<dbReference type="PANTHER" id="PTHR30349:SF91">
    <property type="entry name" value="INTA PROTEIN"/>
    <property type="match status" value="1"/>
</dbReference>
<dbReference type="SUPFAM" id="SSF56349">
    <property type="entry name" value="DNA breaking-rejoining enzymes"/>
    <property type="match status" value="1"/>
</dbReference>
<evidence type="ECO:0000256" key="4">
    <source>
        <dbReference type="PROSITE-ProRule" id="PRU01248"/>
    </source>
</evidence>
<dbReference type="RefSeq" id="WP_044442437.1">
    <property type="nucleotide sequence ID" value="NZ_JYFC01000006.1"/>
</dbReference>
<comment type="caution">
    <text evidence="7">The sequence shown here is derived from an EMBL/GenBank/DDBJ whole genome shotgun (WGS) entry which is preliminary data.</text>
</comment>
<keyword evidence="8" id="KW-1185">Reference proteome</keyword>
<dbReference type="Pfam" id="PF00589">
    <property type="entry name" value="Phage_integrase"/>
    <property type="match status" value="1"/>
</dbReference>
<dbReference type="InterPro" id="IPR011010">
    <property type="entry name" value="DNA_brk_join_enz"/>
</dbReference>
<dbReference type="Proteomes" id="UP000032503">
    <property type="component" value="Unassembled WGS sequence"/>
</dbReference>
<evidence type="ECO:0000313" key="7">
    <source>
        <dbReference type="EMBL" id="KJC63542.1"/>
    </source>
</evidence>
<feature type="domain" description="Tyr recombinase" evidence="5">
    <location>
        <begin position="171"/>
        <end position="370"/>
    </location>
</feature>
<keyword evidence="2 4" id="KW-0238">DNA-binding</keyword>
<evidence type="ECO:0008006" key="9">
    <source>
        <dbReference type="Google" id="ProtNLM"/>
    </source>
</evidence>
<accession>A0ABR5CD69</accession>
<dbReference type="InterPro" id="IPR002104">
    <property type="entry name" value="Integrase_catalytic"/>
</dbReference>
<reference evidence="7 8" key="1">
    <citation type="journal article" date="2001" name="Int. J. Syst. Evol. Microbiol.">
        <title>Agreia bicolorata gen. nov., sp. nov., to accommodate actinobacteria isolated from narrow reed grass infected by the nematode Heteroanguina graminophila.</title>
        <authorList>
            <person name="Evtushenko L.I."/>
            <person name="Dorofeeva L.V."/>
            <person name="Dobrovolskaya T.G."/>
            <person name="Streshinskaya G.M."/>
            <person name="Subbotin S.A."/>
            <person name="Tiedje J.M."/>
        </authorList>
    </citation>
    <scope>NUCLEOTIDE SEQUENCE [LARGE SCALE GENOMIC DNA]</scope>
    <source>
        <strain evidence="7 8">VKM Ac-1804</strain>
    </source>
</reference>
<evidence type="ECO:0000256" key="1">
    <source>
        <dbReference type="ARBA" id="ARBA00022908"/>
    </source>
</evidence>
<proteinExistence type="predicted"/>
<evidence type="ECO:0000259" key="6">
    <source>
        <dbReference type="PROSITE" id="PS51900"/>
    </source>
</evidence>
<dbReference type="InterPro" id="IPR004107">
    <property type="entry name" value="Integrase_SAM-like_N"/>
</dbReference>
<evidence type="ECO:0000259" key="5">
    <source>
        <dbReference type="PROSITE" id="PS51898"/>
    </source>
</evidence>
<dbReference type="InterPro" id="IPR013762">
    <property type="entry name" value="Integrase-like_cat_sf"/>
</dbReference>
<dbReference type="CDD" id="cd01189">
    <property type="entry name" value="INT_ICEBs1_C_like"/>
    <property type="match status" value="1"/>
</dbReference>
<organism evidence="7 8">
    <name type="scientific">Agreia bicolorata</name>
    <dbReference type="NCBI Taxonomy" id="110935"/>
    <lineage>
        <taxon>Bacteria</taxon>
        <taxon>Bacillati</taxon>
        <taxon>Actinomycetota</taxon>
        <taxon>Actinomycetes</taxon>
        <taxon>Micrococcales</taxon>
        <taxon>Microbacteriaceae</taxon>
        <taxon>Agreia</taxon>
    </lineage>
</organism>
<gene>
    <name evidence="7" type="ORF">TZ00_13345</name>
</gene>
<dbReference type="PROSITE" id="PS51900">
    <property type="entry name" value="CB"/>
    <property type="match status" value="1"/>
</dbReference>
<dbReference type="Gene3D" id="1.10.150.130">
    <property type="match status" value="1"/>
</dbReference>
<dbReference type="PANTHER" id="PTHR30349">
    <property type="entry name" value="PHAGE INTEGRASE-RELATED"/>
    <property type="match status" value="1"/>
</dbReference>
<dbReference type="InterPro" id="IPR010998">
    <property type="entry name" value="Integrase_recombinase_N"/>
</dbReference>
<dbReference type="EMBL" id="JYFC01000006">
    <property type="protein sequence ID" value="KJC63542.1"/>
    <property type="molecule type" value="Genomic_DNA"/>
</dbReference>
<sequence>MSKRANGEGSIYQRKDGRWTGATYVIRPDGGRERRQVYGTTRGAVAAKIADLITKTANGVPASSSDWTVEGYAAHWLANIAPGALRPATRSNYAWIMRKYVVPAVGKRKLDKLTPAHVREMHTKVSATGVSDRTVQLSHAVLRTMLSEAVREQYVSRNVASLVRAPRGERAEIVPWSLADVEAFVKSAQDHRLSALFTLAYSTGLRRGELLGLRWQDLDFDRRLLHVRQTLQRLGKDEGLVLGPPKSMRSRRSIPLPAVALEALTIHRQEQLVERSAAREGWVESDFVFTTTIGTSIEPSNLLRTFNALTAKAGVRRIRFHDLRHTFASLMFSQNVPPRVVMDVLGHSTLAITTDLYAHIMPSALVDAATAMDSLHVSSLQKEARS</sequence>
<dbReference type="InterPro" id="IPR050090">
    <property type="entry name" value="Tyrosine_recombinase_XerCD"/>
</dbReference>
<evidence type="ECO:0000313" key="8">
    <source>
        <dbReference type="Proteomes" id="UP000032503"/>
    </source>
</evidence>
<dbReference type="PROSITE" id="PS51898">
    <property type="entry name" value="TYR_RECOMBINASE"/>
    <property type="match status" value="1"/>
</dbReference>
<feature type="domain" description="Core-binding (CB)" evidence="6">
    <location>
        <begin position="67"/>
        <end position="150"/>
    </location>
</feature>
<dbReference type="Pfam" id="PF14659">
    <property type="entry name" value="Phage_int_SAM_3"/>
    <property type="match status" value="1"/>
</dbReference>
<dbReference type="Gene3D" id="1.10.443.10">
    <property type="entry name" value="Intergrase catalytic core"/>
    <property type="match status" value="1"/>
</dbReference>
<dbReference type="InterPro" id="IPR044068">
    <property type="entry name" value="CB"/>
</dbReference>
<name>A0ABR5CD69_9MICO</name>
<keyword evidence="3" id="KW-0233">DNA recombination</keyword>
<protein>
    <recommendedName>
        <fullName evidence="9">Site-specific recombinase XerD</fullName>
    </recommendedName>
</protein>